<dbReference type="InterPro" id="IPR003399">
    <property type="entry name" value="Mce/MlaD"/>
</dbReference>
<comment type="caution">
    <text evidence="4">The sequence shown here is derived from an EMBL/GenBank/DDBJ whole genome shotgun (WGS) entry which is preliminary data.</text>
</comment>
<accession>A0A5N0UUI7</accession>
<gene>
    <name evidence="4" type="ORF">FPZ12_033180</name>
</gene>
<sequence>MKTWLRATLVVVVVAAVAVTGVFVWQDKKDSGQATVVAMFADASPLIPGNTVNLRGMKIGEITDIALEHGQARVVMSVDKGVLPLHTDARATVRPVSLLGERYVELDPGTAAAPALPAGAAIGSDHTSASVDLDQILNSLDDPTSTALATLVTTMGEGTGGRAGDIDAALKALQPVMTQTDQLSGVLNDQNSVLTQLLDRVKPVADSLAANQGKNLDQLISSFTATISTISSNREALQSTLTELPGFLAGARRAVQQLAGVANETTPMLADIRPVTDNLTTISQELKTFADTADPALAAARPVLDHAKTLLDQAAPLVKSLQPAMVDLRAASEASVPLGKELADNLDGLLATVTGWGLACTGYDSVSHYFRGMLVATPTPLLQTVQAEATGGPGGGKSAPRQQEPQPTQQAPVTDPLTATGLTQDQEKSLLGQLLGGGR</sequence>
<dbReference type="PANTHER" id="PTHR33371">
    <property type="entry name" value="INTERMEMBRANE PHOSPHOLIPID TRANSPORT SYSTEM BINDING PROTEIN MLAD-RELATED"/>
    <property type="match status" value="1"/>
</dbReference>
<feature type="region of interest" description="Disordered" evidence="1">
    <location>
        <begin position="386"/>
        <end position="439"/>
    </location>
</feature>
<protein>
    <submittedName>
        <fullName evidence="4">MCE family protein</fullName>
    </submittedName>
</protein>
<reference evidence="4" key="1">
    <citation type="submission" date="2019-09" db="EMBL/GenBank/DDBJ databases">
        <authorList>
            <person name="Teo W.F.A."/>
            <person name="Duangmal K."/>
        </authorList>
    </citation>
    <scope>NUCLEOTIDE SEQUENCE [LARGE SCALE GENOMIC DNA]</scope>
    <source>
        <strain evidence="4">K81G1</strain>
    </source>
</reference>
<dbReference type="EMBL" id="VMNW02000070">
    <property type="protein sequence ID" value="KAA9153978.1"/>
    <property type="molecule type" value="Genomic_DNA"/>
</dbReference>
<evidence type="ECO:0000313" key="5">
    <source>
        <dbReference type="Proteomes" id="UP000319769"/>
    </source>
</evidence>
<dbReference type="OrthoDB" id="5242119at2"/>
<dbReference type="GO" id="GO:0005543">
    <property type="term" value="F:phospholipid binding"/>
    <property type="evidence" value="ECO:0007669"/>
    <property type="project" value="TreeGrafter"/>
</dbReference>
<keyword evidence="2" id="KW-1133">Transmembrane helix</keyword>
<keyword evidence="5" id="KW-1185">Reference proteome</keyword>
<dbReference type="GO" id="GO:0005548">
    <property type="term" value="F:phospholipid transporter activity"/>
    <property type="evidence" value="ECO:0007669"/>
    <property type="project" value="TreeGrafter"/>
</dbReference>
<evidence type="ECO:0000313" key="4">
    <source>
        <dbReference type="EMBL" id="KAA9153978.1"/>
    </source>
</evidence>
<feature type="compositionally biased region" description="Polar residues" evidence="1">
    <location>
        <begin position="400"/>
        <end position="412"/>
    </location>
</feature>
<dbReference type="Proteomes" id="UP000319769">
    <property type="component" value="Unassembled WGS sequence"/>
</dbReference>
<dbReference type="AlphaFoldDB" id="A0A5N0UUI7"/>
<dbReference type="PANTHER" id="PTHR33371:SF4">
    <property type="entry name" value="INTERMEMBRANE PHOSPHOLIPID TRANSPORT SYSTEM BINDING PROTEIN MLAD"/>
    <property type="match status" value="1"/>
</dbReference>
<evidence type="ECO:0000259" key="3">
    <source>
        <dbReference type="Pfam" id="PF02470"/>
    </source>
</evidence>
<dbReference type="InterPro" id="IPR052336">
    <property type="entry name" value="MlaD_Phospholipid_Transporter"/>
</dbReference>
<feature type="domain" description="Mce/MlaD" evidence="3">
    <location>
        <begin position="35"/>
        <end position="109"/>
    </location>
</feature>
<name>A0A5N0UUI7_9PSEU</name>
<evidence type="ECO:0000256" key="1">
    <source>
        <dbReference type="SAM" id="MobiDB-lite"/>
    </source>
</evidence>
<evidence type="ECO:0000256" key="2">
    <source>
        <dbReference type="SAM" id="Phobius"/>
    </source>
</evidence>
<proteinExistence type="predicted"/>
<keyword evidence="2" id="KW-0812">Transmembrane</keyword>
<dbReference type="RefSeq" id="WP_144749935.1">
    <property type="nucleotide sequence ID" value="NZ_VMNW02000070.1"/>
</dbReference>
<organism evidence="4 5">
    <name type="scientific">Amycolatopsis acidicola</name>
    <dbReference type="NCBI Taxonomy" id="2596893"/>
    <lineage>
        <taxon>Bacteria</taxon>
        <taxon>Bacillati</taxon>
        <taxon>Actinomycetota</taxon>
        <taxon>Actinomycetes</taxon>
        <taxon>Pseudonocardiales</taxon>
        <taxon>Pseudonocardiaceae</taxon>
        <taxon>Amycolatopsis</taxon>
    </lineage>
</organism>
<feature type="transmembrane region" description="Helical" evidence="2">
    <location>
        <begin position="7"/>
        <end position="25"/>
    </location>
</feature>
<keyword evidence="2" id="KW-0472">Membrane</keyword>
<dbReference type="Pfam" id="PF02470">
    <property type="entry name" value="MlaD"/>
    <property type="match status" value="1"/>
</dbReference>